<sequence length="291" mass="30664">MPDTQVSQPPPRRVLDAFGLTGEPEPLPGGQGRAFRVGGAVLKPTDDPLEAEWSAGVMRGVARGHGFAVPEPLRVGTGRHVAHGWTATALVAGAPGPSGRWGELLTAARAFHAALARVPRPGFLERRRHPWAVADRVAWAEQSADTGSEAAAVLTRLLRLRRPVEMPSQIVHGDLTGNVLFAEGGDPVIIDFSPYWRPAAYAEAVVVADGLLYHPGEVPVADVGDAGAQWTQMLVRALVFRLVAACELAGPGGRIPEEEIRRFTAAAAVVAARAATAGTGRQEPPPADGLR</sequence>
<evidence type="ECO:0000313" key="3">
    <source>
        <dbReference type="Proteomes" id="UP000589036"/>
    </source>
</evidence>
<dbReference type="InterPro" id="IPR002575">
    <property type="entry name" value="Aminoglycoside_PTrfase"/>
</dbReference>
<dbReference type="SUPFAM" id="SSF56112">
    <property type="entry name" value="Protein kinase-like (PK-like)"/>
    <property type="match status" value="1"/>
</dbReference>
<dbReference type="EMBL" id="JACCCC010000001">
    <property type="protein sequence ID" value="NYE47444.1"/>
    <property type="molecule type" value="Genomic_DNA"/>
</dbReference>
<accession>A0A852TZQ4</accession>
<name>A0A852TZQ4_9ACTN</name>
<reference evidence="2 3" key="1">
    <citation type="submission" date="2020-07" db="EMBL/GenBank/DDBJ databases">
        <title>Sequencing the genomes of 1000 actinobacteria strains.</title>
        <authorList>
            <person name="Klenk H.-P."/>
        </authorList>
    </citation>
    <scope>NUCLEOTIDE SEQUENCE [LARGE SCALE GENOMIC DNA]</scope>
    <source>
        <strain evidence="2 3">CXB654</strain>
    </source>
</reference>
<feature type="domain" description="Aminoglycoside phosphotransferase" evidence="1">
    <location>
        <begin position="61"/>
        <end position="192"/>
    </location>
</feature>
<dbReference type="InterPro" id="IPR011009">
    <property type="entry name" value="Kinase-like_dom_sf"/>
</dbReference>
<dbReference type="RefSeq" id="WP_179643384.1">
    <property type="nucleotide sequence ID" value="NZ_BAAAYY010000015.1"/>
</dbReference>
<proteinExistence type="predicted"/>
<gene>
    <name evidence="2" type="ORF">HDA32_002564</name>
</gene>
<dbReference type="Proteomes" id="UP000589036">
    <property type="component" value="Unassembled WGS sequence"/>
</dbReference>
<comment type="caution">
    <text evidence="2">The sequence shown here is derived from an EMBL/GenBank/DDBJ whole genome shotgun (WGS) entry which is preliminary data.</text>
</comment>
<dbReference type="AlphaFoldDB" id="A0A852TZQ4"/>
<dbReference type="Gene3D" id="3.90.1200.10">
    <property type="match status" value="1"/>
</dbReference>
<evidence type="ECO:0000313" key="2">
    <source>
        <dbReference type="EMBL" id="NYE47444.1"/>
    </source>
</evidence>
<organism evidence="2 3">
    <name type="scientific">Spinactinospora alkalitolerans</name>
    <dbReference type="NCBI Taxonomy" id="687207"/>
    <lineage>
        <taxon>Bacteria</taxon>
        <taxon>Bacillati</taxon>
        <taxon>Actinomycetota</taxon>
        <taxon>Actinomycetes</taxon>
        <taxon>Streptosporangiales</taxon>
        <taxon>Nocardiopsidaceae</taxon>
        <taxon>Spinactinospora</taxon>
    </lineage>
</organism>
<keyword evidence="3" id="KW-1185">Reference proteome</keyword>
<dbReference type="Pfam" id="PF01636">
    <property type="entry name" value="APH"/>
    <property type="match status" value="1"/>
</dbReference>
<protein>
    <submittedName>
        <fullName evidence="2">Uncharacterized protein (TIGR02569 family)</fullName>
    </submittedName>
</protein>
<evidence type="ECO:0000259" key="1">
    <source>
        <dbReference type="Pfam" id="PF01636"/>
    </source>
</evidence>